<feature type="transmembrane region" description="Helical" evidence="1">
    <location>
        <begin position="274"/>
        <end position="295"/>
    </location>
</feature>
<dbReference type="EMBL" id="JAENIM010000007">
    <property type="protein sequence ID" value="MBK1789552.1"/>
    <property type="molecule type" value="Genomic_DNA"/>
</dbReference>
<sequence length="328" mass="36449">MQGREFEMKNASRWAEYELLLNELEAGGRRSKSAAAAKLPKLFRELCSDLAIARYRMYDLALCERLNGLVIRGHKLLYLRPAGAWIKVLQFFVIDFPTIVRSEWRLLIIATLAFLLPGIAILVPALLGNDLSWVQAVLGVEGMRSMDSMYGSADDQIANLREQHGSNFMMFCFYIFNNVGIDFRLYAGGLLAGLGSLFFIVYNGLFFGAAVAYIHLACDKTAFYSFVAGHSAPELVAMVIAGMGGLRLGLGFLNPGRKTRIRSLVESAKASLPLIYGAAAMTFFAAIIEGFWSAQPVEPEIKYAVGVFMWSVTLMYFLVMGRRFHAAR</sequence>
<keyword evidence="3" id="KW-1185">Reference proteome</keyword>
<keyword evidence="1" id="KW-0472">Membrane</keyword>
<dbReference type="Pfam" id="PF01944">
    <property type="entry name" value="SpoIIM"/>
    <property type="match status" value="1"/>
</dbReference>
<dbReference type="Proteomes" id="UP000624703">
    <property type="component" value="Unassembled WGS sequence"/>
</dbReference>
<evidence type="ECO:0000256" key="1">
    <source>
        <dbReference type="SAM" id="Phobius"/>
    </source>
</evidence>
<dbReference type="PANTHER" id="PTHR35337">
    <property type="entry name" value="SLR1478 PROTEIN"/>
    <property type="match status" value="1"/>
</dbReference>
<dbReference type="PANTHER" id="PTHR35337:SF1">
    <property type="entry name" value="SLR1478 PROTEIN"/>
    <property type="match status" value="1"/>
</dbReference>
<proteinExistence type="predicted"/>
<reference evidence="2" key="1">
    <citation type="submission" date="2021-01" db="EMBL/GenBank/DDBJ databases">
        <title>Modified the classification status of verrucomicrobia.</title>
        <authorList>
            <person name="Feng X."/>
        </authorList>
    </citation>
    <scope>NUCLEOTIDE SEQUENCE</scope>
    <source>
        <strain evidence="2">_KCTC 22039</strain>
    </source>
</reference>
<feature type="transmembrane region" description="Helical" evidence="1">
    <location>
        <begin position="168"/>
        <end position="187"/>
    </location>
</feature>
<feature type="transmembrane region" description="Helical" evidence="1">
    <location>
        <begin position="235"/>
        <end position="253"/>
    </location>
</feature>
<name>A0A8J7MAH7_9BACT</name>
<evidence type="ECO:0000313" key="3">
    <source>
        <dbReference type="Proteomes" id="UP000624703"/>
    </source>
</evidence>
<keyword evidence="1" id="KW-1133">Transmembrane helix</keyword>
<gene>
    <name evidence="2" type="ORF">JIN82_00130</name>
</gene>
<organism evidence="2 3">
    <name type="scientific">Persicirhabdus sediminis</name>
    <dbReference type="NCBI Taxonomy" id="454144"/>
    <lineage>
        <taxon>Bacteria</taxon>
        <taxon>Pseudomonadati</taxon>
        <taxon>Verrucomicrobiota</taxon>
        <taxon>Verrucomicrobiia</taxon>
        <taxon>Verrucomicrobiales</taxon>
        <taxon>Verrucomicrobiaceae</taxon>
        <taxon>Persicirhabdus</taxon>
    </lineage>
</organism>
<dbReference type="InterPro" id="IPR002798">
    <property type="entry name" value="SpoIIM-like"/>
</dbReference>
<feature type="transmembrane region" description="Helical" evidence="1">
    <location>
        <begin position="301"/>
        <end position="319"/>
    </location>
</feature>
<dbReference type="AlphaFoldDB" id="A0A8J7MAH7"/>
<protein>
    <submittedName>
        <fullName evidence="2">Stage II sporulation protein M</fullName>
    </submittedName>
</protein>
<dbReference type="RefSeq" id="WP_200309507.1">
    <property type="nucleotide sequence ID" value="NZ_JAENIM010000007.1"/>
</dbReference>
<feature type="transmembrane region" description="Helical" evidence="1">
    <location>
        <begin position="194"/>
        <end position="215"/>
    </location>
</feature>
<accession>A0A8J7MAH7</accession>
<evidence type="ECO:0000313" key="2">
    <source>
        <dbReference type="EMBL" id="MBK1789552.1"/>
    </source>
</evidence>
<comment type="caution">
    <text evidence="2">The sequence shown here is derived from an EMBL/GenBank/DDBJ whole genome shotgun (WGS) entry which is preliminary data.</text>
</comment>
<feature type="transmembrane region" description="Helical" evidence="1">
    <location>
        <begin position="106"/>
        <end position="127"/>
    </location>
</feature>
<keyword evidence="1" id="KW-0812">Transmembrane</keyword>